<dbReference type="AlphaFoldDB" id="A0A2P5E5H5"/>
<gene>
    <name evidence="1" type="ORF">PanWU01x14_003280</name>
</gene>
<protein>
    <submittedName>
        <fullName evidence="1">Uncharacterized protein</fullName>
    </submittedName>
</protein>
<evidence type="ECO:0000313" key="2">
    <source>
        <dbReference type="Proteomes" id="UP000237105"/>
    </source>
</evidence>
<organism evidence="1 2">
    <name type="scientific">Parasponia andersonii</name>
    <name type="common">Sponia andersonii</name>
    <dbReference type="NCBI Taxonomy" id="3476"/>
    <lineage>
        <taxon>Eukaryota</taxon>
        <taxon>Viridiplantae</taxon>
        <taxon>Streptophyta</taxon>
        <taxon>Embryophyta</taxon>
        <taxon>Tracheophyta</taxon>
        <taxon>Spermatophyta</taxon>
        <taxon>Magnoliopsida</taxon>
        <taxon>eudicotyledons</taxon>
        <taxon>Gunneridae</taxon>
        <taxon>Pentapetalae</taxon>
        <taxon>rosids</taxon>
        <taxon>fabids</taxon>
        <taxon>Rosales</taxon>
        <taxon>Cannabaceae</taxon>
        <taxon>Parasponia</taxon>
    </lineage>
</organism>
<evidence type="ECO:0000313" key="1">
    <source>
        <dbReference type="EMBL" id="PON80772.1"/>
    </source>
</evidence>
<comment type="caution">
    <text evidence="1">The sequence shown here is derived from an EMBL/GenBank/DDBJ whole genome shotgun (WGS) entry which is preliminary data.</text>
</comment>
<dbReference type="PANTHER" id="PTHR33240:SF15">
    <property type="entry name" value="GAG-PRO-LIKE PROTEIN"/>
    <property type="match status" value="1"/>
</dbReference>
<dbReference type="Proteomes" id="UP000237105">
    <property type="component" value="Unassembled WGS sequence"/>
</dbReference>
<dbReference type="PANTHER" id="PTHR33240">
    <property type="entry name" value="OS08G0508500 PROTEIN"/>
    <property type="match status" value="1"/>
</dbReference>
<reference evidence="2" key="1">
    <citation type="submission" date="2016-06" db="EMBL/GenBank/DDBJ databases">
        <title>Parallel loss of symbiosis genes in relatives of nitrogen-fixing non-legume Parasponia.</title>
        <authorList>
            <person name="Van Velzen R."/>
            <person name="Holmer R."/>
            <person name="Bu F."/>
            <person name="Rutten L."/>
            <person name="Van Zeijl A."/>
            <person name="Liu W."/>
            <person name="Santuari L."/>
            <person name="Cao Q."/>
            <person name="Sharma T."/>
            <person name="Shen D."/>
            <person name="Roswanjaya Y."/>
            <person name="Wardhani T."/>
            <person name="Kalhor M.S."/>
            <person name="Jansen J."/>
            <person name="Van den Hoogen J."/>
            <person name="Gungor B."/>
            <person name="Hartog M."/>
            <person name="Hontelez J."/>
            <person name="Verver J."/>
            <person name="Yang W.-C."/>
            <person name="Schijlen E."/>
            <person name="Repin R."/>
            <person name="Schilthuizen M."/>
            <person name="Schranz E."/>
            <person name="Heidstra R."/>
            <person name="Miyata K."/>
            <person name="Fedorova E."/>
            <person name="Kohlen W."/>
            <person name="Bisseling T."/>
            <person name="Smit S."/>
            <person name="Geurts R."/>
        </authorList>
    </citation>
    <scope>NUCLEOTIDE SEQUENCE [LARGE SCALE GENOMIC DNA]</scope>
    <source>
        <strain evidence="2">cv. WU1-14</strain>
    </source>
</reference>
<accession>A0A2P5E5H5</accession>
<keyword evidence="2" id="KW-1185">Reference proteome</keyword>
<sequence>MPLLPDETQVQRESASIIFTEEETRRLIHLHNDALVVVLKIANGQVFPILVDIGSLVDILLAYQNMNIGGAVLRPSKTSLYGFAEECVHHEGVIGLPITFGEGSAAITQIVDFQVVDQRLAYNTIISRPILNKLSTVVSTYHLILKFPIEEGVEVIEGDQTLA</sequence>
<dbReference type="OrthoDB" id="1746852at2759"/>
<dbReference type="EMBL" id="JXTB01000001">
    <property type="protein sequence ID" value="PON80772.1"/>
    <property type="molecule type" value="Genomic_DNA"/>
</dbReference>
<proteinExistence type="predicted"/>
<name>A0A2P5E5H5_PARAD</name>